<dbReference type="PROSITE" id="PS51257">
    <property type="entry name" value="PROKAR_LIPOPROTEIN"/>
    <property type="match status" value="1"/>
</dbReference>
<evidence type="ECO:0000313" key="3">
    <source>
        <dbReference type="EMBL" id="GKX30242.1"/>
    </source>
</evidence>
<accession>A0A9W6DG71</accession>
<evidence type="ECO:0000313" key="4">
    <source>
        <dbReference type="Proteomes" id="UP001144256"/>
    </source>
</evidence>
<keyword evidence="1" id="KW-0175">Coiled coil</keyword>
<evidence type="ECO:0000256" key="1">
    <source>
        <dbReference type="SAM" id="Coils"/>
    </source>
</evidence>
<comment type="caution">
    <text evidence="3">The sequence shown here is derived from an EMBL/GenBank/DDBJ whole genome shotgun (WGS) entry which is preliminary data.</text>
</comment>
<evidence type="ECO:0000256" key="2">
    <source>
        <dbReference type="SAM" id="SignalP"/>
    </source>
</evidence>
<reference evidence="3" key="1">
    <citation type="submission" date="2022-06" db="EMBL/GenBank/DDBJ databases">
        <title>Vallitalea longa sp. nov., an anaerobic bacterium isolated from marine sediment.</title>
        <authorList>
            <person name="Hirano S."/>
            <person name="Terahara T."/>
            <person name="Mori K."/>
            <person name="Hamada M."/>
            <person name="Matsumoto R."/>
            <person name="Kobayashi T."/>
        </authorList>
    </citation>
    <scope>NUCLEOTIDE SEQUENCE</scope>
    <source>
        <strain evidence="3">SH18-1</strain>
    </source>
</reference>
<sequence>MKRIVIFLLASIFLISCTNSKDILVSKLEQANNKISTYDQQLSDLASKNDNLLMVNQKLENTIEDNKLIIANMQKIIEDNKSKIDEFKSKMEEYENKNLLLQNEMNYGKKELSSKNEVEYEEIDGYKIPIKHSKTFYAFSIDESYVEDGDHVIYSYDTWEIKNGKKTMISNINSLEQYWYRETTKLPSTINLEIKDPIQCSGFLGLALYNGARNTINEYMNYGLVKKAILYVNLIPKAVLYFDEAMGRQEVYIHLKDELNLQLEFKIVETYNSFSTQKGVAISHIELFGGR</sequence>
<feature type="chain" id="PRO_5040875943" evidence="2">
    <location>
        <begin position="21"/>
        <end position="291"/>
    </location>
</feature>
<proteinExistence type="predicted"/>
<organism evidence="3 4">
    <name type="scientific">Vallitalea longa</name>
    <dbReference type="NCBI Taxonomy" id="2936439"/>
    <lineage>
        <taxon>Bacteria</taxon>
        <taxon>Bacillati</taxon>
        <taxon>Bacillota</taxon>
        <taxon>Clostridia</taxon>
        <taxon>Lachnospirales</taxon>
        <taxon>Vallitaleaceae</taxon>
        <taxon>Vallitalea</taxon>
    </lineage>
</organism>
<feature type="signal peptide" evidence="2">
    <location>
        <begin position="1"/>
        <end position="20"/>
    </location>
</feature>
<dbReference type="EMBL" id="BRLB01000008">
    <property type="protein sequence ID" value="GKX30242.1"/>
    <property type="molecule type" value="Genomic_DNA"/>
</dbReference>
<keyword evidence="2" id="KW-0732">Signal</keyword>
<gene>
    <name evidence="3" type="ORF">SH1V18_27220</name>
</gene>
<dbReference type="Proteomes" id="UP001144256">
    <property type="component" value="Unassembled WGS sequence"/>
</dbReference>
<name>A0A9W6DG71_9FIRM</name>
<protein>
    <submittedName>
        <fullName evidence="3">Uncharacterized protein</fullName>
    </submittedName>
</protein>
<feature type="coiled-coil region" evidence="1">
    <location>
        <begin position="21"/>
        <end position="111"/>
    </location>
</feature>
<dbReference type="RefSeq" id="WP_281816251.1">
    <property type="nucleotide sequence ID" value="NZ_BRLB01000008.1"/>
</dbReference>
<dbReference type="AlphaFoldDB" id="A0A9W6DG71"/>
<keyword evidence="4" id="KW-1185">Reference proteome</keyword>